<gene>
    <name evidence="2" type="ORF">KIS1582_1885</name>
</gene>
<dbReference type="AlphaFoldDB" id="A0A800MXP6"/>
<reference evidence="2 3" key="1">
    <citation type="journal article" date="2020" name="G3 (Bethesda)">
        <title>Whole Genome Sequencing and Comparative Genomics of Two Nematicidal Bacillus Strains Reveals a Wide Range of Possible Virulence Factors.</title>
        <authorList>
            <person name="Susic N."/>
            <person name="Janezic S."/>
            <person name="Rupnik M."/>
            <person name="Geric Stare B."/>
        </authorList>
    </citation>
    <scope>NUCLEOTIDE SEQUENCE [LARGE SCALE GENOMIC DNA]</scope>
    <source>
        <strain evidence="2 3">I-1582</strain>
    </source>
</reference>
<feature type="transmembrane region" description="Helical" evidence="1">
    <location>
        <begin position="22"/>
        <end position="43"/>
    </location>
</feature>
<protein>
    <submittedName>
        <fullName evidence="2">Uncharacterized protein</fullName>
    </submittedName>
</protein>
<evidence type="ECO:0000313" key="2">
    <source>
        <dbReference type="EMBL" id="KAF0824369.1"/>
    </source>
</evidence>
<keyword evidence="1" id="KW-0472">Membrane</keyword>
<sequence length="46" mass="5492">MPHELNDGNWNFQQNQQQEETVIFRPICCFIFSNALLFMYIVVQKG</sequence>
<accession>A0A800MXP6</accession>
<proteinExistence type="predicted"/>
<evidence type="ECO:0000313" key="3">
    <source>
        <dbReference type="Proteomes" id="UP000465778"/>
    </source>
</evidence>
<keyword evidence="1" id="KW-1133">Transmembrane helix</keyword>
<dbReference type="Proteomes" id="UP000465778">
    <property type="component" value="Unassembled WGS sequence"/>
</dbReference>
<keyword evidence="1" id="KW-0812">Transmembrane</keyword>
<organism evidence="2 3">
    <name type="scientific">Cytobacillus firmus</name>
    <name type="common">Bacillus firmus</name>
    <dbReference type="NCBI Taxonomy" id="1399"/>
    <lineage>
        <taxon>Bacteria</taxon>
        <taxon>Bacillati</taxon>
        <taxon>Bacillota</taxon>
        <taxon>Bacilli</taxon>
        <taxon>Bacillales</taxon>
        <taxon>Bacillaceae</taxon>
        <taxon>Cytobacillus</taxon>
    </lineage>
</organism>
<name>A0A800MXP6_CYTFI</name>
<dbReference type="EMBL" id="VDEM01000016">
    <property type="protein sequence ID" value="KAF0824369.1"/>
    <property type="molecule type" value="Genomic_DNA"/>
</dbReference>
<evidence type="ECO:0000256" key="1">
    <source>
        <dbReference type="SAM" id="Phobius"/>
    </source>
</evidence>
<comment type="caution">
    <text evidence="2">The sequence shown here is derived from an EMBL/GenBank/DDBJ whole genome shotgun (WGS) entry which is preliminary data.</text>
</comment>